<accession>A0A8H3IAN9</accession>
<evidence type="ECO:0008006" key="3">
    <source>
        <dbReference type="Google" id="ProtNLM"/>
    </source>
</evidence>
<evidence type="ECO:0000313" key="1">
    <source>
        <dbReference type="EMBL" id="CAF9911348.1"/>
    </source>
</evidence>
<dbReference type="AlphaFoldDB" id="A0A8H3IAN9"/>
<evidence type="ECO:0000313" key="2">
    <source>
        <dbReference type="Proteomes" id="UP000664521"/>
    </source>
</evidence>
<dbReference type="PANTHER" id="PTHR37845:SF1">
    <property type="entry name" value="SEQUENCE ORPHAN"/>
    <property type="match status" value="1"/>
</dbReference>
<dbReference type="EMBL" id="CAJPDS010000010">
    <property type="protein sequence ID" value="CAF9911348.1"/>
    <property type="molecule type" value="Genomic_DNA"/>
</dbReference>
<organism evidence="1 2">
    <name type="scientific">Heterodermia speciosa</name>
    <dbReference type="NCBI Taxonomy" id="116794"/>
    <lineage>
        <taxon>Eukaryota</taxon>
        <taxon>Fungi</taxon>
        <taxon>Dikarya</taxon>
        <taxon>Ascomycota</taxon>
        <taxon>Pezizomycotina</taxon>
        <taxon>Lecanoromycetes</taxon>
        <taxon>OSLEUM clade</taxon>
        <taxon>Lecanoromycetidae</taxon>
        <taxon>Caliciales</taxon>
        <taxon>Physciaceae</taxon>
        <taxon>Heterodermia</taxon>
    </lineage>
</organism>
<dbReference type="OrthoDB" id="275936at2759"/>
<gene>
    <name evidence="1" type="ORF">HETSPECPRED_000307</name>
</gene>
<dbReference type="GO" id="GO:0005739">
    <property type="term" value="C:mitochondrion"/>
    <property type="evidence" value="ECO:0007669"/>
    <property type="project" value="TreeGrafter"/>
</dbReference>
<sequence>MEEHKRRTRWDPNVIGVKLMIDVGSAAMATVLVAPIVTVIDRAVAERVSSRMSFLASLRNSLTRLILRPHTFLFARPTRIMMLLYGSTYLTANTIDTMSSTAQDQPASTTTTGFLKFGAVSLVNLSLALYKDSQFTKMFGIISPRALPPASYALLALRDSITIFASFNLPPKLAPLLPQSVEDHVSRLTVAQFITPALAQTVNTPLHLLGLDLYNRSNTMSIRDRLRKLRLDWLVAGLARMCRVLPAFGIGVVVNNNLRASMMGNLDQPHPISIKNKFRV</sequence>
<keyword evidence="2" id="KW-1185">Reference proteome</keyword>
<comment type="caution">
    <text evidence="1">The sequence shown here is derived from an EMBL/GenBank/DDBJ whole genome shotgun (WGS) entry which is preliminary data.</text>
</comment>
<dbReference type="Proteomes" id="UP000664521">
    <property type="component" value="Unassembled WGS sequence"/>
</dbReference>
<dbReference type="PANTHER" id="PTHR37845">
    <property type="entry name" value="SEQUENCE ORPHAN"/>
    <property type="match status" value="1"/>
</dbReference>
<proteinExistence type="predicted"/>
<reference evidence="1" key="1">
    <citation type="submission" date="2021-03" db="EMBL/GenBank/DDBJ databases">
        <authorList>
            <person name="Tagirdzhanova G."/>
        </authorList>
    </citation>
    <scope>NUCLEOTIDE SEQUENCE</scope>
</reference>
<dbReference type="InterPro" id="IPR038781">
    <property type="entry name" value="C365.16-ike"/>
</dbReference>
<name>A0A8H3IAN9_9LECA</name>
<protein>
    <recommendedName>
        <fullName evidence="3">Sequence orphan</fullName>
    </recommendedName>
</protein>